<dbReference type="InterPro" id="IPR023393">
    <property type="entry name" value="START-like_dom_sf"/>
</dbReference>
<organism evidence="4">
    <name type="scientific">Coralloluteibacterium stylophorae</name>
    <dbReference type="NCBI Taxonomy" id="1776034"/>
    <lineage>
        <taxon>Bacteria</taxon>
        <taxon>Pseudomonadati</taxon>
        <taxon>Pseudomonadota</taxon>
        <taxon>Gammaproteobacteria</taxon>
        <taxon>Lysobacterales</taxon>
        <taxon>Lysobacteraceae</taxon>
        <taxon>Coralloluteibacterium</taxon>
    </lineage>
</organism>
<keyword evidence="2" id="KW-1277">Toxin-antitoxin system</keyword>
<dbReference type="PANTHER" id="PTHR12901:SF10">
    <property type="entry name" value="COENZYME Q-BINDING PROTEIN COQ10, MITOCHONDRIAL"/>
    <property type="match status" value="1"/>
</dbReference>
<name>A0A8J7VVM9_9GAMM</name>
<dbReference type="Pfam" id="PF03364">
    <property type="entry name" value="Polyketide_cyc"/>
    <property type="match status" value="1"/>
</dbReference>
<dbReference type="GO" id="GO:0045333">
    <property type="term" value="P:cellular respiration"/>
    <property type="evidence" value="ECO:0007669"/>
    <property type="project" value="InterPro"/>
</dbReference>
<evidence type="ECO:0000256" key="2">
    <source>
        <dbReference type="ARBA" id="ARBA00022649"/>
    </source>
</evidence>
<evidence type="ECO:0000259" key="3">
    <source>
        <dbReference type="Pfam" id="PF03364"/>
    </source>
</evidence>
<gene>
    <name evidence="4" type="ORF">KB893_16485</name>
</gene>
<dbReference type="Gene3D" id="3.30.530.20">
    <property type="match status" value="1"/>
</dbReference>
<accession>A0A8J7VVM9</accession>
<comment type="similarity">
    <text evidence="1">Belongs to the ribosome association toxin RatA family.</text>
</comment>
<dbReference type="CDD" id="cd07813">
    <property type="entry name" value="COQ10p_like"/>
    <property type="match status" value="1"/>
</dbReference>
<dbReference type="PANTHER" id="PTHR12901">
    <property type="entry name" value="SPERM PROTEIN HOMOLOG"/>
    <property type="match status" value="1"/>
</dbReference>
<dbReference type="GO" id="GO:0048039">
    <property type="term" value="F:ubiquinone binding"/>
    <property type="evidence" value="ECO:0007669"/>
    <property type="project" value="InterPro"/>
</dbReference>
<feature type="domain" description="Coenzyme Q-binding protein COQ10 START" evidence="3">
    <location>
        <begin position="10"/>
        <end position="134"/>
    </location>
</feature>
<evidence type="ECO:0000313" key="4">
    <source>
        <dbReference type="EMBL" id="MBR0564085.1"/>
    </source>
</evidence>
<dbReference type="EMBL" id="JAGQFT010000234">
    <property type="protein sequence ID" value="MBR0564085.1"/>
    <property type="molecule type" value="Genomic_DNA"/>
</dbReference>
<dbReference type="InterPro" id="IPR044996">
    <property type="entry name" value="COQ10-like"/>
</dbReference>
<evidence type="ECO:0000256" key="1">
    <source>
        <dbReference type="ARBA" id="ARBA00008918"/>
    </source>
</evidence>
<dbReference type="AlphaFoldDB" id="A0A8J7VVM9"/>
<reference evidence="4" key="1">
    <citation type="submission" date="2021-04" db="EMBL/GenBank/DDBJ databases">
        <authorList>
            <person name="Karlyshev A.V."/>
        </authorList>
    </citation>
    <scope>NUCLEOTIDE SEQUENCE</scope>
    <source>
        <strain evidence="4">LMG 29479</strain>
    </source>
</reference>
<dbReference type="InterPro" id="IPR005031">
    <property type="entry name" value="COQ10_START"/>
</dbReference>
<proteinExistence type="inferred from homology"/>
<sequence length="143" mass="16138">MSHVHRHALVRHSAARMYALVNDVDAYPRIFSWCEGAEVLERGEDHMVARLSLRLGAIRSGFTTRNTLVPDRRIQLDLVDGPFRSLQGVWEFQALDEQACKVSLTMDFETSCRLIGRAREVGFKTMADRMVGDFIRAADASVA</sequence>
<dbReference type="SUPFAM" id="SSF55961">
    <property type="entry name" value="Bet v1-like"/>
    <property type="match status" value="1"/>
</dbReference>
<comment type="caution">
    <text evidence="4">The sequence shown here is derived from an EMBL/GenBank/DDBJ whole genome shotgun (WGS) entry which is preliminary data.</text>
</comment>
<protein>
    <submittedName>
        <fullName evidence="4">Type II toxin-antitoxin system RatA family toxin</fullName>
    </submittedName>
</protein>